<dbReference type="Proteomes" id="UP000626148">
    <property type="component" value="Unassembled WGS sequence"/>
</dbReference>
<evidence type="ECO:0000256" key="1">
    <source>
        <dbReference type="ARBA" id="ARBA00004459"/>
    </source>
</evidence>
<dbReference type="InterPro" id="IPR032831">
    <property type="entry name" value="LptM_cons"/>
</dbReference>
<keyword evidence="3" id="KW-0472">Membrane</keyword>
<gene>
    <name evidence="7" type="ORF">GCM10007392_27630</name>
</gene>
<proteinExistence type="predicted"/>
<reference evidence="7" key="2">
    <citation type="submission" date="2020-09" db="EMBL/GenBank/DDBJ databases">
        <authorList>
            <person name="Sun Q."/>
            <person name="Kim S."/>
        </authorList>
    </citation>
    <scope>NUCLEOTIDE SEQUENCE</scope>
    <source>
        <strain evidence="7">KCTC 22169</strain>
    </source>
</reference>
<dbReference type="Pfam" id="PF13627">
    <property type="entry name" value="LptM_cons"/>
    <property type="match status" value="1"/>
</dbReference>
<dbReference type="EMBL" id="BMXR01000006">
    <property type="protein sequence ID" value="GGX58288.1"/>
    <property type="molecule type" value="Genomic_DNA"/>
</dbReference>
<organism evidence="7 8">
    <name type="scientific">Saccharospirillum salsuginis</name>
    <dbReference type="NCBI Taxonomy" id="418750"/>
    <lineage>
        <taxon>Bacteria</taxon>
        <taxon>Pseudomonadati</taxon>
        <taxon>Pseudomonadota</taxon>
        <taxon>Gammaproteobacteria</taxon>
        <taxon>Oceanospirillales</taxon>
        <taxon>Saccharospirillaceae</taxon>
        <taxon>Saccharospirillum</taxon>
    </lineage>
</organism>
<dbReference type="GO" id="GO:0009279">
    <property type="term" value="C:cell outer membrane"/>
    <property type="evidence" value="ECO:0007669"/>
    <property type="project" value="UniProtKB-SubCell"/>
</dbReference>
<keyword evidence="5" id="KW-0998">Cell outer membrane</keyword>
<keyword evidence="4" id="KW-0564">Palmitate</keyword>
<comment type="subcellular location">
    <subcellularLocation>
        <location evidence="1">Cell outer membrane</location>
        <topology evidence="1">Lipid-anchor</topology>
    </subcellularLocation>
</comment>
<evidence type="ECO:0008006" key="9">
    <source>
        <dbReference type="Google" id="ProtNLM"/>
    </source>
</evidence>
<keyword evidence="2" id="KW-0732">Signal</keyword>
<evidence type="ECO:0000256" key="4">
    <source>
        <dbReference type="ARBA" id="ARBA00023139"/>
    </source>
</evidence>
<dbReference type="AlphaFoldDB" id="A0A918NAG0"/>
<reference evidence="7" key="1">
    <citation type="journal article" date="2014" name="Int. J. Syst. Evol. Microbiol.">
        <title>Complete genome sequence of Corynebacterium casei LMG S-19264T (=DSM 44701T), isolated from a smear-ripened cheese.</title>
        <authorList>
            <consortium name="US DOE Joint Genome Institute (JGI-PGF)"/>
            <person name="Walter F."/>
            <person name="Albersmeier A."/>
            <person name="Kalinowski J."/>
            <person name="Ruckert C."/>
        </authorList>
    </citation>
    <scope>NUCLEOTIDE SEQUENCE</scope>
    <source>
        <strain evidence="7">KCTC 22169</strain>
    </source>
</reference>
<evidence type="ECO:0000313" key="8">
    <source>
        <dbReference type="Proteomes" id="UP000626148"/>
    </source>
</evidence>
<comment type="caution">
    <text evidence="7">The sequence shown here is derived from an EMBL/GenBank/DDBJ whole genome shotgun (WGS) entry which is preliminary data.</text>
</comment>
<dbReference type="PROSITE" id="PS51257">
    <property type="entry name" value="PROKAR_LIPOPROTEIN"/>
    <property type="match status" value="1"/>
</dbReference>
<evidence type="ECO:0000256" key="3">
    <source>
        <dbReference type="ARBA" id="ARBA00023136"/>
    </source>
</evidence>
<evidence type="ECO:0000256" key="6">
    <source>
        <dbReference type="ARBA" id="ARBA00023288"/>
    </source>
</evidence>
<evidence type="ECO:0000256" key="2">
    <source>
        <dbReference type="ARBA" id="ARBA00022729"/>
    </source>
</evidence>
<accession>A0A918NAG0</accession>
<keyword evidence="8" id="KW-1185">Reference proteome</keyword>
<protein>
    <recommendedName>
        <fullName evidence="9">Lipoprotein-attachment site-containing protein</fullName>
    </recommendedName>
</protein>
<name>A0A918NAG0_9GAMM</name>
<dbReference type="NCBIfam" id="NF047847">
    <property type="entry name" value="SS_mature_LptM"/>
    <property type="match status" value="1"/>
</dbReference>
<keyword evidence="6" id="KW-0449">Lipoprotein</keyword>
<evidence type="ECO:0000256" key="5">
    <source>
        <dbReference type="ARBA" id="ARBA00023237"/>
    </source>
</evidence>
<evidence type="ECO:0000313" key="7">
    <source>
        <dbReference type="EMBL" id="GGX58288.1"/>
    </source>
</evidence>
<sequence length="44" mass="4683">MFRLVLLTTVLLGLAGCGQKGDLYLPPEPQDAQLTPTDQASITP</sequence>